<dbReference type="AlphaFoldDB" id="A0A5C5FVX8"/>
<evidence type="ECO:0000256" key="2">
    <source>
        <dbReference type="SAM" id="SignalP"/>
    </source>
</evidence>
<protein>
    <submittedName>
        <fullName evidence="3">Uncharacterized protein</fullName>
    </submittedName>
</protein>
<feature type="chain" id="PRO_5022980449" evidence="2">
    <location>
        <begin position="25"/>
        <end position="183"/>
    </location>
</feature>
<gene>
    <name evidence="3" type="ORF">DMC30DRAFT_251104</name>
</gene>
<proteinExistence type="predicted"/>
<feature type="compositionally biased region" description="Acidic residues" evidence="1">
    <location>
        <begin position="127"/>
        <end position="162"/>
    </location>
</feature>
<dbReference type="EMBL" id="SOZI01000065">
    <property type="protein sequence ID" value="TNY20509.1"/>
    <property type="molecule type" value="Genomic_DNA"/>
</dbReference>
<organism evidence="3 4">
    <name type="scientific">Rhodotorula diobovata</name>
    <dbReference type="NCBI Taxonomy" id="5288"/>
    <lineage>
        <taxon>Eukaryota</taxon>
        <taxon>Fungi</taxon>
        <taxon>Dikarya</taxon>
        <taxon>Basidiomycota</taxon>
        <taxon>Pucciniomycotina</taxon>
        <taxon>Microbotryomycetes</taxon>
        <taxon>Sporidiobolales</taxon>
        <taxon>Sporidiobolaceae</taxon>
        <taxon>Rhodotorula</taxon>
    </lineage>
</organism>
<name>A0A5C5FVX8_9BASI</name>
<evidence type="ECO:0000256" key="1">
    <source>
        <dbReference type="SAM" id="MobiDB-lite"/>
    </source>
</evidence>
<feature type="region of interest" description="Disordered" evidence="1">
    <location>
        <begin position="24"/>
        <end position="183"/>
    </location>
</feature>
<keyword evidence="2" id="KW-0732">Signal</keyword>
<evidence type="ECO:0000313" key="4">
    <source>
        <dbReference type="Proteomes" id="UP000311382"/>
    </source>
</evidence>
<accession>A0A5C5FVX8</accession>
<feature type="compositionally biased region" description="Basic and acidic residues" evidence="1">
    <location>
        <begin position="173"/>
        <end position="183"/>
    </location>
</feature>
<feature type="compositionally biased region" description="Low complexity" evidence="1">
    <location>
        <begin position="24"/>
        <end position="35"/>
    </location>
</feature>
<reference evidence="3 4" key="1">
    <citation type="submission" date="2019-03" db="EMBL/GenBank/DDBJ databases">
        <title>Rhodosporidium diobovatum UCD-FST 08-225 genome sequencing, assembly, and annotation.</title>
        <authorList>
            <person name="Fakankun I.U."/>
            <person name="Fristensky B."/>
            <person name="Levin D.B."/>
        </authorList>
    </citation>
    <scope>NUCLEOTIDE SEQUENCE [LARGE SCALE GENOMIC DNA]</scope>
    <source>
        <strain evidence="3 4">UCD-FST 08-225</strain>
    </source>
</reference>
<keyword evidence="4" id="KW-1185">Reference proteome</keyword>
<dbReference type="Proteomes" id="UP000311382">
    <property type="component" value="Unassembled WGS sequence"/>
</dbReference>
<feature type="signal peptide" evidence="2">
    <location>
        <begin position="1"/>
        <end position="24"/>
    </location>
</feature>
<comment type="caution">
    <text evidence="3">The sequence shown here is derived from an EMBL/GenBank/DDBJ whole genome shotgun (WGS) entry which is preliminary data.</text>
</comment>
<evidence type="ECO:0000313" key="3">
    <source>
        <dbReference type="EMBL" id="TNY20509.1"/>
    </source>
</evidence>
<sequence>MSPRVAILAVLVLFAVCSAPGAFAGAGATDPGGDPSQPGAHLAASSSEAHVPGTILPRQRARGTRAARGSPLNVSWDPLGSAEVASEAFHPLPPRPAVRRERGAAALEEAQGRGQGPQRLSPPQESGEGDEEAAEGEGEGEDEEGEGWDSEADDMVEGDMLSEEGWLRRRRVGSREVSRVGLD</sequence>